<name>A0ABY5VBD1_9BACT</name>
<keyword evidence="1" id="KW-1133">Transmembrane helix</keyword>
<dbReference type="Proteomes" id="UP001058267">
    <property type="component" value="Chromosome"/>
</dbReference>
<reference evidence="2" key="1">
    <citation type="journal article" date="2022" name="Cell">
        <title>Design, construction, and in vivo augmentation of a complex gut microbiome.</title>
        <authorList>
            <person name="Cheng A.G."/>
            <person name="Ho P.Y."/>
            <person name="Aranda-Diaz A."/>
            <person name="Jain S."/>
            <person name="Yu F.B."/>
            <person name="Meng X."/>
            <person name="Wang M."/>
            <person name="Iakiviak M."/>
            <person name="Nagashima K."/>
            <person name="Zhao A."/>
            <person name="Murugkar P."/>
            <person name="Patil A."/>
            <person name="Atabakhsh K."/>
            <person name="Weakley A."/>
            <person name="Yan J."/>
            <person name="Brumbaugh A.R."/>
            <person name="Higginbottom S."/>
            <person name="Dimas A."/>
            <person name="Shiver A.L."/>
            <person name="Deutschbauer A."/>
            <person name="Neff N."/>
            <person name="Sonnenburg J.L."/>
            <person name="Huang K.C."/>
            <person name="Fischbach M.A."/>
        </authorList>
    </citation>
    <scope>NUCLEOTIDE SEQUENCE</scope>
    <source>
        <strain evidence="2">JC50</strain>
    </source>
</reference>
<organism evidence="2 3">
    <name type="scientific">Alistipes senegalensis JC50</name>
    <dbReference type="NCBI Taxonomy" id="1033732"/>
    <lineage>
        <taxon>Bacteria</taxon>
        <taxon>Pseudomonadati</taxon>
        <taxon>Bacteroidota</taxon>
        <taxon>Bacteroidia</taxon>
        <taxon>Bacteroidales</taxon>
        <taxon>Rikenellaceae</taxon>
        <taxon>Alistipes</taxon>
    </lineage>
</organism>
<feature type="transmembrane region" description="Helical" evidence="1">
    <location>
        <begin position="51"/>
        <end position="68"/>
    </location>
</feature>
<protein>
    <recommendedName>
        <fullName evidence="4">Glycosyl-4,4'-diaponeurosporenoate acyltransferase</fullName>
    </recommendedName>
</protein>
<accession>A0ABY5VBD1</accession>
<dbReference type="EMBL" id="CP102252">
    <property type="protein sequence ID" value="UWN66157.1"/>
    <property type="molecule type" value="Genomic_DNA"/>
</dbReference>
<evidence type="ECO:0008006" key="4">
    <source>
        <dbReference type="Google" id="ProtNLM"/>
    </source>
</evidence>
<proteinExistence type="predicted"/>
<evidence type="ECO:0000256" key="1">
    <source>
        <dbReference type="SAM" id="Phobius"/>
    </source>
</evidence>
<keyword evidence="3" id="KW-1185">Reference proteome</keyword>
<evidence type="ECO:0000313" key="2">
    <source>
        <dbReference type="EMBL" id="UWN66157.1"/>
    </source>
</evidence>
<sequence>MYLSNERAVSYPVPARPDFTGIRKKAARTGRKLLTACLGREFMGLSARHKVYGLYFIVSLMAPIMLYSESHPWLTIPLVVNLGNAVRLANRIVRETSARD</sequence>
<keyword evidence="1" id="KW-0812">Transmembrane</keyword>
<dbReference type="RefSeq" id="WP_019152301.1">
    <property type="nucleotide sequence ID" value="NZ_CP102252.1"/>
</dbReference>
<gene>
    <name evidence="2" type="ORF">NQ519_04795</name>
</gene>
<keyword evidence="1" id="KW-0472">Membrane</keyword>
<evidence type="ECO:0000313" key="3">
    <source>
        <dbReference type="Proteomes" id="UP001058267"/>
    </source>
</evidence>